<keyword evidence="2" id="KW-1003">Cell membrane</keyword>
<feature type="transmembrane region" description="Helical" evidence="6">
    <location>
        <begin position="249"/>
        <end position="269"/>
    </location>
</feature>
<protein>
    <submittedName>
        <fullName evidence="7">Uncharacterized protein</fullName>
    </submittedName>
</protein>
<evidence type="ECO:0000256" key="4">
    <source>
        <dbReference type="ARBA" id="ARBA00022989"/>
    </source>
</evidence>
<comment type="subcellular location">
    <subcellularLocation>
        <location evidence="1">Cell membrane</location>
        <topology evidence="1">Multi-pass membrane protein</topology>
    </subcellularLocation>
</comment>
<dbReference type="AlphaFoldDB" id="A0A8J3Q8R7"/>
<feature type="transmembrane region" description="Helical" evidence="6">
    <location>
        <begin position="110"/>
        <end position="130"/>
    </location>
</feature>
<keyword evidence="8" id="KW-1185">Reference proteome</keyword>
<evidence type="ECO:0000256" key="6">
    <source>
        <dbReference type="SAM" id="Phobius"/>
    </source>
</evidence>
<dbReference type="Proteomes" id="UP000612899">
    <property type="component" value="Unassembled WGS sequence"/>
</dbReference>
<dbReference type="GO" id="GO:0015658">
    <property type="term" value="F:branched-chain amino acid transmembrane transporter activity"/>
    <property type="evidence" value="ECO:0007669"/>
    <property type="project" value="InterPro"/>
</dbReference>
<keyword evidence="3 6" id="KW-0812">Transmembrane</keyword>
<feature type="transmembrane region" description="Helical" evidence="6">
    <location>
        <begin position="81"/>
        <end position="98"/>
    </location>
</feature>
<evidence type="ECO:0000256" key="1">
    <source>
        <dbReference type="ARBA" id="ARBA00004651"/>
    </source>
</evidence>
<evidence type="ECO:0000313" key="7">
    <source>
        <dbReference type="EMBL" id="GIH05165.1"/>
    </source>
</evidence>
<feature type="transmembrane region" description="Helical" evidence="6">
    <location>
        <begin position="314"/>
        <end position="335"/>
    </location>
</feature>
<organism evidence="7 8">
    <name type="scientific">Rhizocola hellebori</name>
    <dbReference type="NCBI Taxonomy" id="1392758"/>
    <lineage>
        <taxon>Bacteria</taxon>
        <taxon>Bacillati</taxon>
        <taxon>Actinomycetota</taxon>
        <taxon>Actinomycetes</taxon>
        <taxon>Micromonosporales</taxon>
        <taxon>Micromonosporaceae</taxon>
        <taxon>Rhizocola</taxon>
    </lineage>
</organism>
<feature type="transmembrane region" description="Helical" evidence="6">
    <location>
        <begin position="55"/>
        <end position="75"/>
    </location>
</feature>
<dbReference type="EMBL" id="BONY01000017">
    <property type="protein sequence ID" value="GIH05165.1"/>
    <property type="molecule type" value="Genomic_DNA"/>
</dbReference>
<keyword evidence="5 6" id="KW-0472">Membrane</keyword>
<feature type="transmembrane region" description="Helical" evidence="6">
    <location>
        <begin position="355"/>
        <end position="375"/>
    </location>
</feature>
<dbReference type="PANTHER" id="PTHR30482">
    <property type="entry name" value="HIGH-AFFINITY BRANCHED-CHAIN AMINO ACID TRANSPORT SYSTEM PERMEASE"/>
    <property type="match status" value="1"/>
</dbReference>
<feature type="transmembrane region" description="Helical" evidence="6">
    <location>
        <begin position="387"/>
        <end position="406"/>
    </location>
</feature>
<dbReference type="PANTHER" id="PTHR30482:SF1">
    <property type="entry name" value="BRANCHED-CHAIN AMINO ACID TRANSPORT PERMEASE PROTEIN LIVM-RELATED"/>
    <property type="match status" value="1"/>
</dbReference>
<evidence type="ECO:0000256" key="2">
    <source>
        <dbReference type="ARBA" id="ARBA00022475"/>
    </source>
</evidence>
<feature type="transmembrane region" description="Helical" evidence="6">
    <location>
        <begin position="426"/>
        <end position="446"/>
    </location>
</feature>
<feature type="transmembrane region" description="Helical" evidence="6">
    <location>
        <begin position="529"/>
        <end position="551"/>
    </location>
</feature>
<dbReference type="GO" id="GO:0005886">
    <property type="term" value="C:plasma membrane"/>
    <property type="evidence" value="ECO:0007669"/>
    <property type="project" value="UniProtKB-SubCell"/>
</dbReference>
<dbReference type="InterPro" id="IPR043428">
    <property type="entry name" value="LivM-like"/>
</dbReference>
<feature type="transmembrane region" description="Helical" evidence="6">
    <location>
        <begin position="289"/>
        <end position="307"/>
    </location>
</feature>
<feature type="transmembrane region" description="Helical" evidence="6">
    <location>
        <begin position="169"/>
        <end position="192"/>
    </location>
</feature>
<feature type="transmembrane region" description="Helical" evidence="6">
    <location>
        <begin position="30"/>
        <end position="48"/>
    </location>
</feature>
<feature type="transmembrane region" description="Helical" evidence="6">
    <location>
        <begin position="212"/>
        <end position="237"/>
    </location>
</feature>
<dbReference type="RefSeq" id="WP_203909036.1">
    <property type="nucleotide sequence ID" value="NZ_BONY01000017.1"/>
</dbReference>
<evidence type="ECO:0000313" key="8">
    <source>
        <dbReference type="Proteomes" id="UP000612899"/>
    </source>
</evidence>
<dbReference type="Pfam" id="PF02653">
    <property type="entry name" value="BPD_transp_2"/>
    <property type="match status" value="1"/>
</dbReference>
<dbReference type="CDD" id="cd06581">
    <property type="entry name" value="TM_PBP1_LivM_like"/>
    <property type="match status" value="1"/>
</dbReference>
<evidence type="ECO:0000256" key="5">
    <source>
        <dbReference type="ARBA" id="ARBA00023136"/>
    </source>
</evidence>
<dbReference type="InterPro" id="IPR001851">
    <property type="entry name" value="ABC_transp_permease"/>
</dbReference>
<sequence>MAFQRREIWWSATVLLGTVAFLPMPAAGYLDALICAGITALVAVAIVLTFRCDGYVSFAEFALAATIATAANALPLSVYPLIAPVLIALAGGIGWLCHRAVQRLRDWPRVVPTLFGMLVLQVLFAIRGWLPAGQPAPLTSPASVTVLVAACLPGVVMMALAWRTGGKHLRCVAAGLCCGLAGVAGAALFAVGPGPLSAAGAHDLPVTAMATAMVAAAWGCFEDLGTIVFGALTLSVLQEAIVRSFSDVGPYQLALLPLLSIALVLRGRVRTTPVVPLASSEFQSAPIRGLTPICVAAVAVAIAGYLFPPATELAGLCLVALSLRLLMGWVGQVTLGQLGFAALGGWVALASGLPVPLAMLAGAASGAVLSPLVGYPAIRHGGAPAPVTSMTWGVFAYTLFTSPHLLGWPRLLSRQEDLLSSQLHGSWNALVALALIACFGTVAMVARSRACQVAVASRRDSGIAAREGVNLPRVRLVMLVLTGFVASAGGTVLALAHGGLLPNTYAAESGVRLVSATGVGGMESLAGPVLGVSVFGLVLLLLPLPALRFVVNGVLGLLVIRAEPSGLAGMRRQLTGSLAKAPLHRMMRPIRHLWESSSL</sequence>
<feature type="transmembrane region" description="Helical" evidence="6">
    <location>
        <begin position="476"/>
        <end position="496"/>
    </location>
</feature>
<reference evidence="7" key="1">
    <citation type="submission" date="2021-01" db="EMBL/GenBank/DDBJ databases">
        <title>Whole genome shotgun sequence of Rhizocola hellebori NBRC 109834.</title>
        <authorList>
            <person name="Komaki H."/>
            <person name="Tamura T."/>
        </authorList>
    </citation>
    <scope>NUCLEOTIDE SEQUENCE</scope>
    <source>
        <strain evidence="7">NBRC 109834</strain>
    </source>
</reference>
<evidence type="ECO:0000256" key="3">
    <source>
        <dbReference type="ARBA" id="ARBA00022692"/>
    </source>
</evidence>
<feature type="transmembrane region" description="Helical" evidence="6">
    <location>
        <begin position="7"/>
        <end position="24"/>
    </location>
</feature>
<gene>
    <name evidence="7" type="ORF">Rhe02_32320</name>
</gene>
<proteinExistence type="predicted"/>
<name>A0A8J3Q8R7_9ACTN</name>
<accession>A0A8J3Q8R7</accession>
<comment type="caution">
    <text evidence="7">The sequence shown here is derived from an EMBL/GenBank/DDBJ whole genome shotgun (WGS) entry which is preliminary data.</text>
</comment>
<keyword evidence="4 6" id="KW-1133">Transmembrane helix</keyword>
<feature type="transmembrane region" description="Helical" evidence="6">
    <location>
        <begin position="142"/>
        <end position="162"/>
    </location>
</feature>